<evidence type="ECO:0000256" key="5">
    <source>
        <dbReference type="ARBA" id="ARBA00048200"/>
    </source>
</evidence>
<evidence type="ECO:0000256" key="2">
    <source>
        <dbReference type="ARBA" id="ARBA00010944"/>
    </source>
</evidence>
<protein>
    <recommendedName>
        <fullName evidence="4 6">dTDP-4-dehydrorhamnose reductase</fullName>
        <ecNumber evidence="3 6">1.1.1.133</ecNumber>
    </recommendedName>
</protein>
<comment type="function">
    <text evidence="6">Catalyzes the reduction of dTDP-6-deoxy-L-lyxo-4-hexulose to yield dTDP-L-rhamnose.</text>
</comment>
<evidence type="ECO:0000256" key="4">
    <source>
        <dbReference type="ARBA" id="ARBA00017099"/>
    </source>
</evidence>
<dbReference type="Gene3D" id="3.90.25.10">
    <property type="entry name" value="UDP-galactose 4-epimerase, domain 1"/>
    <property type="match status" value="1"/>
</dbReference>
<dbReference type="InterPro" id="IPR005913">
    <property type="entry name" value="dTDP_dehydrorham_reduct"/>
</dbReference>
<dbReference type="CDD" id="cd05254">
    <property type="entry name" value="dTDP_HR_like_SDR_e"/>
    <property type="match status" value="1"/>
</dbReference>
<dbReference type="EC" id="1.1.1.133" evidence="3 6"/>
<evidence type="ECO:0000256" key="6">
    <source>
        <dbReference type="RuleBase" id="RU364082"/>
    </source>
</evidence>
<evidence type="ECO:0000313" key="8">
    <source>
        <dbReference type="EMBL" id="MDH0140971.1"/>
    </source>
</evidence>
<dbReference type="EMBL" id="JAODZF010000001">
    <property type="protein sequence ID" value="MDH0140971.1"/>
    <property type="molecule type" value="Genomic_DNA"/>
</dbReference>
<comment type="pathway">
    <text evidence="1 6">Carbohydrate biosynthesis; dTDP-L-rhamnose biosynthesis.</text>
</comment>
<evidence type="ECO:0000313" key="9">
    <source>
        <dbReference type="Proteomes" id="UP001158058"/>
    </source>
</evidence>
<gene>
    <name evidence="8" type="primary">rfbD</name>
    <name evidence="8" type="ORF">N7380_01475</name>
</gene>
<dbReference type="InterPro" id="IPR036291">
    <property type="entry name" value="NAD(P)-bd_dom_sf"/>
</dbReference>
<comment type="catalytic activity">
    <reaction evidence="5 6">
        <text>dTDP-beta-L-rhamnose + NADP(+) = dTDP-4-dehydro-beta-L-rhamnose + NADPH + H(+)</text>
        <dbReference type="Rhea" id="RHEA:21796"/>
        <dbReference type="ChEBI" id="CHEBI:15378"/>
        <dbReference type="ChEBI" id="CHEBI:57510"/>
        <dbReference type="ChEBI" id="CHEBI:57783"/>
        <dbReference type="ChEBI" id="CHEBI:58349"/>
        <dbReference type="ChEBI" id="CHEBI:62830"/>
        <dbReference type="EC" id="1.1.1.133"/>
    </reaction>
</comment>
<dbReference type="PANTHER" id="PTHR10491:SF4">
    <property type="entry name" value="METHIONINE ADENOSYLTRANSFERASE 2 SUBUNIT BETA"/>
    <property type="match status" value="1"/>
</dbReference>
<dbReference type="SUPFAM" id="SSF51735">
    <property type="entry name" value="NAD(P)-binding Rossmann-fold domains"/>
    <property type="match status" value="1"/>
</dbReference>
<dbReference type="InterPro" id="IPR029903">
    <property type="entry name" value="RmlD-like-bd"/>
</dbReference>
<comment type="similarity">
    <text evidence="2 6">Belongs to the dTDP-4-dehydrorhamnose reductase family.</text>
</comment>
<sequence length="292" mass="32014">MRVLVCGARGQVGHELMRLAPEWVEPVGLGSAELDITDPQAVSAVVRDVRPELIINASAYTAVDRAESDVAGAYAVNRDGVGYLAAEAQRLGIPLFHISTDYVFSGDASEPYREDQPTGPTGVYGASKLAGEQVLAATCSRHLILRTSWVFGSHGANFVKTMLRLGREREELAVVADQQGCPTSARSIAQALWHLAAVWRRDAVLEWGVYHFAGQPAVSWHEFAVEIFRQALESGLLARIPRVRPITSQEYPTPARRPLWSVLDCSKGRARLGLEPAPWREELRLVLAELPS</sequence>
<proteinExistence type="inferred from homology"/>
<dbReference type="AlphaFoldDB" id="A0AB73HSG9"/>
<keyword evidence="6 8" id="KW-0560">Oxidoreductase</keyword>
<keyword evidence="6" id="KW-0521">NADP</keyword>
<feature type="domain" description="RmlD-like substrate binding" evidence="7">
    <location>
        <begin position="1"/>
        <end position="290"/>
    </location>
</feature>
<organism evidence="8 9">
    <name type="scientific">Aquipseudomonas alcaligenes</name>
    <name type="common">Pseudomonas alcaligenes</name>
    <dbReference type="NCBI Taxonomy" id="43263"/>
    <lineage>
        <taxon>Bacteria</taxon>
        <taxon>Pseudomonadati</taxon>
        <taxon>Pseudomonadota</taxon>
        <taxon>Gammaproteobacteria</taxon>
        <taxon>Pseudomonadales</taxon>
        <taxon>Pseudomonadaceae</taxon>
        <taxon>Aquipseudomonas</taxon>
    </lineage>
</organism>
<dbReference type="GO" id="GO:0008831">
    <property type="term" value="F:dTDP-4-dehydrorhamnose reductase activity"/>
    <property type="evidence" value="ECO:0007669"/>
    <property type="project" value="UniProtKB-EC"/>
</dbReference>
<dbReference type="Pfam" id="PF04321">
    <property type="entry name" value="RmlD_sub_bind"/>
    <property type="match status" value="1"/>
</dbReference>
<dbReference type="NCBIfam" id="TIGR01214">
    <property type="entry name" value="rmlD"/>
    <property type="match status" value="1"/>
</dbReference>
<dbReference type="RefSeq" id="WP_279999371.1">
    <property type="nucleotide sequence ID" value="NZ_JAODZF010000001.1"/>
</dbReference>
<evidence type="ECO:0000259" key="7">
    <source>
        <dbReference type="Pfam" id="PF04321"/>
    </source>
</evidence>
<comment type="caution">
    <text evidence="8">The sequence shown here is derived from an EMBL/GenBank/DDBJ whole genome shotgun (WGS) entry which is preliminary data.</text>
</comment>
<name>A0AB73HSG9_AQUAC</name>
<comment type="cofactor">
    <cofactor evidence="6">
        <name>Mg(2+)</name>
        <dbReference type="ChEBI" id="CHEBI:18420"/>
    </cofactor>
    <text evidence="6">Binds 1 Mg(2+) ion per monomer.</text>
</comment>
<reference evidence="8" key="1">
    <citation type="submission" date="2022-09" db="EMBL/GenBank/DDBJ databases">
        <title>Intensive care unit water sources are persistently colonized with multi-drug resistant bacteria and are the site of extensive horizontal gene transfer of antibiotic resistance genes.</title>
        <authorList>
            <person name="Diorio-Toth L."/>
        </authorList>
    </citation>
    <scope>NUCLEOTIDE SEQUENCE</scope>
    <source>
        <strain evidence="8">GD04146</strain>
    </source>
</reference>
<accession>A0AB73HSG9</accession>
<evidence type="ECO:0000256" key="3">
    <source>
        <dbReference type="ARBA" id="ARBA00012929"/>
    </source>
</evidence>
<dbReference type="Proteomes" id="UP001158058">
    <property type="component" value="Unassembled WGS sequence"/>
</dbReference>
<dbReference type="Gene3D" id="3.40.50.720">
    <property type="entry name" value="NAD(P)-binding Rossmann-like Domain"/>
    <property type="match status" value="1"/>
</dbReference>
<dbReference type="PANTHER" id="PTHR10491">
    <property type="entry name" value="DTDP-4-DEHYDRORHAMNOSE REDUCTASE"/>
    <property type="match status" value="1"/>
</dbReference>
<evidence type="ECO:0000256" key="1">
    <source>
        <dbReference type="ARBA" id="ARBA00004781"/>
    </source>
</evidence>